<dbReference type="Pfam" id="PF05766">
    <property type="entry name" value="NinG"/>
    <property type="match status" value="1"/>
</dbReference>
<reference evidence="3 4" key="1">
    <citation type="journal article" date="2019" name="Nat. Med.">
        <title>A library of human gut bacterial isolates paired with longitudinal multiomics data enables mechanistic microbiome research.</title>
        <authorList>
            <person name="Poyet M."/>
            <person name="Groussin M."/>
            <person name="Gibbons S.M."/>
            <person name="Avila-Pacheco J."/>
            <person name="Jiang X."/>
            <person name="Kearney S.M."/>
            <person name="Perrotta A.R."/>
            <person name="Berdy B."/>
            <person name="Zhao S."/>
            <person name="Lieberman T.D."/>
            <person name="Swanson P.K."/>
            <person name="Smith M."/>
            <person name="Roesemann S."/>
            <person name="Alexander J.E."/>
            <person name="Rich S.A."/>
            <person name="Livny J."/>
            <person name="Vlamakis H."/>
            <person name="Clish C."/>
            <person name="Bullock K."/>
            <person name="Deik A."/>
            <person name="Scott J."/>
            <person name="Pierce K.A."/>
            <person name="Xavier R.J."/>
            <person name="Alm E.J."/>
        </authorList>
    </citation>
    <scope>NUCLEOTIDE SEQUENCE [LARGE SCALE GENOMIC DNA]</scope>
    <source>
        <strain evidence="2 4">BIOML-A2</strain>
        <strain evidence="1 3">BIOML-A6</strain>
    </source>
</reference>
<accession>A0A7J4YRB0</accession>
<comment type="caution">
    <text evidence="1">The sequence shown here is derived from an EMBL/GenBank/DDBJ whole genome shotgun (WGS) entry which is preliminary data.</text>
</comment>
<evidence type="ECO:0000313" key="2">
    <source>
        <dbReference type="EMBL" id="KAA5259156.1"/>
    </source>
</evidence>
<name>A0A7J4YRB0_9BACE</name>
<evidence type="ECO:0000313" key="1">
    <source>
        <dbReference type="EMBL" id="KAA5231375.1"/>
    </source>
</evidence>
<dbReference type="EMBL" id="VWAK01000006">
    <property type="protein sequence ID" value="KAA5231375.1"/>
    <property type="molecule type" value="Genomic_DNA"/>
</dbReference>
<dbReference type="Proteomes" id="UP000440198">
    <property type="component" value="Unassembled WGS sequence"/>
</dbReference>
<keyword evidence="4" id="KW-1185">Reference proteome</keyword>
<protein>
    <submittedName>
        <fullName evidence="1">Recombinase</fullName>
    </submittedName>
</protein>
<proteinExistence type="predicted"/>
<dbReference type="RefSeq" id="WP_149923512.1">
    <property type="nucleotide sequence ID" value="NZ_JADOZO010000241.1"/>
</dbReference>
<dbReference type="Proteomes" id="UP000421791">
    <property type="component" value="Unassembled WGS sequence"/>
</dbReference>
<dbReference type="AlphaFoldDB" id="A0A7J4YRB0"/>
<evidence type="ECO:0000313" key="3">
    <source>
        <dbReference type="Proteomes" id="UP000421791"/>
    </source>
</evidence>
<dbReference type="EMBL" id="VWAG01000005">
    <property type="protein sequence ID" value="KAA5259156.1"/>
    <property type="molecule type" value="Genomic_DNA"/>
</dbReference>
<dbReference type="InterPro" id="IPR008713">
    <property type="entry name" value="Phage_lambda_NinG"/>
</dbReference>
<organism evidence="1 3">
    <name type="scientific">Bacteroides finegoldii</name>
    <dbReference type="NCBI Taxonomy" id="338188"/>
    <lineage>
        <taxon>Bacteria</taxon>
        <taxon>Pseudomonadati</taxon>
        <taxon>Bacteroidota</taxon>
        <taxon>Bacteroidia</taxon>
        <taxon>Bacteroidales</taxon>
        <taxon>Bacteroidaceae</taxon>
        <taxon>Bacteroides</taxon>
    </lineage>
</organism>
<sequence length="165" mass="19560">MPYYIKRTKAKKKDKPLPLFDKAGVTVKKKPDLKAKLDKEFSLFIRLRDAMPNGYFRCISCGQIKPFTQADCGHYFSRTHLATRFDENNCHAECRHCNRFKADHLEGYRVNLIAKIGQQKFDLLKWKIKDSKDNPQNYKKSDFDYEQLIKYYKALNKKLRKEKGV</sequence>
<evidence type="ECO:0000313" key="4">
    <source>
        <dbReference type="Proteomes" id="UP000440198"/>
    </source>
</evidence>
<gene>
    <name evidence="2" type="ORF">F2Z09_04220</name>
    <name evidence="1" type="ORF">F2Z22_05785</name>
</gene>